<dbReference type="InterPro" id="IPR036102">
    <property type="entry name" value="OsmC/Ohrsf"/>
</dbReference>
<dbReference type="SUPFAM" id="SSF82784">
    <property type="entry name" value="OsmC-like"/>
    <property type="match status" value="1"/>
</dbReference>
<dbReference type="Gene3D" id="3.30.300.20">
    <property type="match status" value="1"/>
</dbReference>
<dbReference type="EMBL" id="JAGMUU010000028">
    <property type="protein sequence ID" value="KAH7120431.1"/>
    <property type="molecule type" value="Genomic_DNA"/>
</dbReference>
<dbReference type="PANTHER" id="PTHR35368">
    <property type="entry name" value="HYDROPEROXIDE REDUCTASE"/>
    <property type="match status" value="1"/>
</dbReference>
<dbReference type="OrthoDB" id="3906254at2759"/>
<sequence length="187" mass="20094">MFRARLGPLARASAKIQGSYLSSGLRQFSTSPAWLQSLPVQVTGQGTGTIQTISVKDKPYKFSTDTYTVLGGKDSHPSPVAYSLASLGSCNQVTGFVVAKDHGLTLGEWHVTVEGQLPTAVLVGGKEGNPNWESVNVKVRVQTNATGGNDDPKFKHFVAEVERRCPITALFKLSGVAYTSEWVNEPL</sequence>
<gene>
    <name evidence="1" type="ORF">B0J13DRAFT_486154</name>
</gene>
<dbReference type="AlphaFoldDB" id="A0A9P9DKV9"/>
<comment type="caution">
    <text evidence="1">The sequence shown here is derived from an EMBL/GenBank/DDBJ whole genome shotgun (WGS) entry which is preliminary data.</text>
</comment>
<proteinExistence type="predicted"/>
<name>A0A9P9DKV9_9HYPO</name>
<protein>
    <submittedName>
        <fullName evidence="1">OsmC/Ohr family</fullName>
    </submittedName>
</protein>
<dbReference type="InterPro" id="IPR003718">
    <property type="entry name" value="OsmC/Ohr_fam"/>
</dbReference>
<keyword evidence="2" id="KW-1185">Reference proteome</keyword>
<dbReference type="Pfam" id="PF02566">
    <property type="entry name" value="OsmC"/>
    <property type="match status" value="1"/>
</dbReference>
<evidence type="ECO:0000313" key="1">
    <source>
        <dbReference type="EMBL" id="KAH7120431.1"/>
    </source>
</evidence>
<dbReference type="InterPro" id="IPR052924">
    <property type="entry name" value="OsmC/Ohr_hydroprdx_reductase"/>
</dbReference>
<reference evidence="1" key="1">
    <citation type="journal article" date="2021" name="Nat. Commun.">
        <title>Genetic determinants of endophytism in the Arabidopsis root mycobiome.</title>
        <authorList>
            <person name="Mesny F."/>
            <person name="Miyauchi S."/>
            <person name="Thiergart T."/>
            <person name="Pickel B."/>
            <person name="Atanasova L."/>
            <person name="Karlsson M."/>
            <person name="Huettel B."/>
            <person name="Barry K.W."/>
            <person name="Haridas S."/>
            <person name="Chen C."/>
            <person name="Bauer D."/>
            <person name="Andreopoulos W."/>
            <person name="Pangilinan J."/>
            <person name="LaButti K."/>
            <person name="Riley R."/>
            <person name="Lipzen A."/>
            <person name="Clum A."/>
            <person name="Drula E."/>
            <person name="Henrissat B."/>
            <person name="Kohler A."/>
            <person name="Grigoriev I.V."/>
            <person name="Martin F.M."/>
            <person name="Hacquard S."/>
        </authorList>
    </citation>
    <scope>NUCLEOTIDE SEQUENCE</scope>
    <source>
        <strain evidence="1">MPI-CAGE-AT-0021</strain>
    </source>
</reference>
<dbReference type="PANTHER" id="PTHR35368:SF1">
    <property type="entry name" value="HYDROPEROXIDE REDUCTASE"/>
    <property type="match status" value="1"/>
</dbReference>
<organism evidence="1 2">
    <name type="scientific">Dactylonectria estremocensis</name>
    <dbReference type="NCBI Taxonomy" id="1079267"/>
    <lineage>
        <taxon>Eukaryota</taxon>
        <taxon>Fungi</taxon>
        <taxon>Dikarya</taxon>
        <taxon>Ascomycota</taxon>
        <taxon>Pezizomycotina</taxon>
        <taxon>Sordariomycetes</taxon>
        <taxon>Hypocreomycetidae</taxon>
        <taxon>Hypocreales</taxon>
        <taxon>Nectriaceae</taxon>
        <taxon>Dactylonectria</taxon>
    </lineage>
</organism>
<dbReference type="Proteomes" id="UP000717696">
    <property type="component" value="Unassembled WGS sequence"/>
</dbReference>
<dbReference type="InterPro" id="IPR015946">
    <property type="entry name" value="KH_dom-like_a/b"/>
</dbReference>
<accession>A0A9P9DKV9</accession>
<evidence type="ECO:0000313" key="2">
    <source>
        <dbReference type="Proteomes" id="UP000717696"/>
    </source>
</evidence>